<dbReference type="EMBL" id="JALDAY010000015">
    <property type="protein sequence ID" value="MCI3277626.1"/>
    <property type="molecule type" value="Genomic_DNA"/>
</dbReference>
<keyword evidence="1" id="KW-0812">Transmembrane</keyword>
<protein>
    <submittedName>
        <fullName evidence="2">Uncharacterized protein</fullName>
    </submittedName>
</protein>
<keyword evidence="1" id="KW-1133">Transmembrane helix</keyword>
<evidence type="ECO:0000256" key="1">
    <source>
        <dbReference type="SAM" id="Phobius"/>
    </source>
</evidence>
<gene>
    <name evidence="2" type="ORF">MQP27_41810</name>
</gene>
<reference evidence="2" key="1">
    <citation type="submission" date="2022-03" db="EMBL/GenBank/DDBJ databases">
        <title>Streptomyces 7R015 and 7R016 isolated from Barleria lupulina in Thailand.</title>
        <authorList>
            <person name="Kanchanasin P."/>
            <person name="Phongsopitanun W."/>
            <person name="Tanasupawat S."/>
        </authorList>
    </citation>
    <scope>NUCLEOTIDE SEQUENCE</scope>
    <source>
        <strain evidence="2">7R015</strain>
    </source>
</reference>
<proteinExistence type="predicted"/>
<evidence type="ECO:0000313" key="2">
    <source>
        <dbReference type="EMBL" id="MCI3277626.1"/>
    </source>
</evidence>
<dbReference type="Proteomes" id="UP001165269">
    <property type="component" value="Unassembled WGS sequence"/>
</dbReference>
<organism evidence="2 3">
    <name type="scientific">Streptomyces cylindrosporus</name>
    <dbReference type="NCBI Taxonomy" id="2927583"/>
    <lineage>
        <taxon>Bacteria</taxon>
        <taxon>Bacillati</taxon>
        <taxon>Actinomycetota</taxon>
        <taxon>Actinomycetes</taxon>
        <taxon>Kitasatosporales</taxon>
        <taxon>Streptomycetaceae</taxon>
        <taxon>Streptomyces</taxon>
    </lineage>
</organism>
<feature type="transmembrane region" description="Helical" evidence="1">
    <location>
        <begin position="50"/>
        <end position="68"/>
    </location>
</feature>
<comment type="caution">
    <text evidence="2">The sequence shown here is derived from an EMBL/GenBank/DDBJ whole genome shotgun (WGS) entry which is preliminary data.</text>
</comment>
<feature type="transmembrane region" description="Helical" evidence="1">
    <location>
        <begin position="15"/>
        <end position="38"/>
    </location>
</feature>
<sequence>MLTLAATGTLAKGNWLGTMTLSGIAAVMFLALFLGVTGSDTIKINTKERITVWALLTGSMCLAAGGNWVDVITGLGSIPSSVVAQSGLPAFGPAAVGACLVLLAIGRNYKRKWIHAMYALMASGFLVEAGGIGAVVLNAARLSIGHLGAHG</sequence>
<keyword evidence="1" id="KW-0472">Membrane</keyword>
<accession>A0ABS9YK43</accession>
<feature type="transmembrane region" description="Helical" evidence="1">
    <location>
        <begin position="118"/>
        <end position="140"/>
    </location>
</feature>
<dbReference type="RefSeq" id="WP_242775467.1">
    <property type="nucleotide sequence ID" value="NZ_JALDAY010000015.1"/>
</dbReference>
<feature type="transmembrane region" description="Helical" evidence="1">
    <location>
        <begin position="88"/>
        <end position="106"/>
    </location>
</feature>
<name>A0ABS9YK43_9ACTN</name>
<evidence type="ECO:0000313" key="3">
    <source>
        <dbReference type="Proteomes" id="UP001165269"/>
    </source>
</evidence>
<keyword evidence="3" id="KW-1185">Reference proteome</keyword>